<dbReference type="InterPro" id="IPR016181">
    <property type="entry name" value="Acyl_CoA_acyltransferase"/>
</dbReference>
<feature type="domain" description="N-acetyltransferase" evidence="1">
    <location>
        <begin position="12"/>
        <end position="166"/>
    </location>
</feature>
<dbReference type="Pfam" id="PF13302">
    <property type="entry name" value="Acetyltransf_3"/>
    <property type="match status" value="1"/>
</dbReference>
<dbReference type="PANTHER" id="PTHR43792:SF13">
    <property type="entry name" value="ACETYLTRANSFERASE"/>
    <property type="match status" value="1"/>
</dbReference>
<dbReference type="PANTHER" id="PTHR43792">
    <property type="entry name" value="GNAT FAMILY, PUTATIVE (AFU_ORTHOLOGUE AFUA_3G00765)-RELATED-RELATED"/>
    <property type="match status" value="1"/>
</dbReference>
<evidence type="ECO:0000259" key="1">
    <source>
        <dbReference type="PROSITE" id="PS51186"/>
    </source>
</evidence>
<dbReference type="InterPro" id="IPR000182">
    <property type="entry name" value="GNAT_dom"/>
</dbReference>
<dbReference type="Proteomes" id="UP001330749">
    <property type="component" value="Unassembled WGS sequence"/>
</dbReference>
<gene>
    <name evidence="2" type="ORF">P4447_12060</name>
</gene>
<dbReference type="RefSeq" id="WP_327968213.1">
    <property type="nucleotide sequence ID" value="NZ_JARMQG010000148.1"/>
</dbReference>
<dbReference type="SUPFAM" id="SSF55729">
    <property type="entry name" value="Acyl-CoA N-acyltransferases (Nat)"/>
    <property type="match status" value="1"/>
</dbReference>
<proteinExistence type="predicted"/>
<dbReference type="CDD" id="cd04301">
    <property type="entry name" value="NAT_SF"/>
    <property type="match status" value="1"/>
</dbReference>
<sequence>MPNLETERLLIMDFFPEYAAAAAEGIEQLKKVFPYDVSDQWPNSDFAEILSFIADSLEKKPEDSKWTGLIIHKNDRILIGEIGCKGGPNEEGIVDIGYGIVPDYRGKGYATEATQAIVSWLFSQSLANMVTADCQHDNIGSQKVLEKAGLEKYKQDDELIFWRIRN</sequence>
<evidence type="ECO:0000313" key="3">
    <source>
        <dbReference type="Proteomes" id="UP001330749"/>
    </source>
</evidence>
<keyword evidence="3" id="KW-1185">Reference proteome</keyword>
<evidence type="ECO:0000313" key="2">
    <source>
        <dbReference type="EMBL" id="MED3563176.1"/>
    </source>
</evidence>
<accession>A0ABU6NAD1</accession>
<dbReference type="PROSITE" id="PS51186">
    <property type="entry name" value="GNAT"/>
    <property type="match status" value="1"/>
</dbReference>
<comment type="caution">
    <text evidence="2">The sequence shown here is derived from an EMBL/GenBank/DDBJ whole genome shotgun (WGS) entry which is preliminary data.</text>
</comment>
<name>A0ABU6NAD1_9BACI</name>
<organism evidence="2 3">
    <name type="scientific">Bacillus xiapuensis</name>
    <dbReference type="NCBI Taxonomy" id="2014075"/>
    <lineage>
        <taxon>Bacteria</taxon>
        <taxon>Bacillati</taxon>
        <taxon>Bacillota</taxon>
        <taxon>Bacilli</taxon>
        <taxon>Bacillales</taxon>
        <taxon>Bacillaceae</taxon>
        <taxon>Bacillus</taxon>
    </lineage>
</organism>
<protein>
    <submittedName>
        <fullName evidence="2">GNAT family N-acetyltransferase</fullName>
    </submittedName>
</protein>
<dbReference type="InterPro" id="IPR051531">
    <property type="entry name" value="N-acetyltransferase"/>
</dbReference>
<reference evidence="2 3" key="1">
    <citation type="submission" date="2023-03" db="EMBL/GenBank/DDBJ databases">
        <title>Bacillus Genome Sequencing.</title>
        <authorList>
            <person name="Dunlap C."/>
        </authorList>
    </citation>
    <scope>NUCLEOTIDE SEQUENCE [LARGE SCALE GENOMIC DNA]</scope>
    <source>
        <strain evidence="2 3">B-14544</strain>
    </source>
</reference>
<dbReference type="Gene3D" id="3.40.630.30">
    <property type="match status" value="1"/>
</dbReference>
<dbReference type="EMBL" id="JARMQG010000148">
    <property type="protein sequence ID" value="MED3563176.1"/>
    <property type="molecule type" value="Genomic_DNA"/>
</dbReference>